<dbReference type="SUPFAM" id="SSF50346">
    <property type="entry name" value="PRC-barrel domain"/>
    <property type="match status" value="2"/>
</dbReference>
<evidence type="ECO:0008006" key="3">
    <source>
        <dbReference type="Google" id="ProtNLM"/>
    </source>
</evidence>
<dbReference type="Proteomes" id="UP000758701">
    <property type="component" value="Unassembled WGS sequence"/>
</dbReference>
<dbReference type="EMBL" id="JAHSTP010000009">
    <property type="protein sequence ID" value="MBZ6153919.1"/>
    <property type="molecule type" value="Genomic_DNA"/>
</dbReference>
<organism evidence="1 2">
    <name type="scientific">Streptomyces olivaceus</name>
    <dbReference type="NCBI Taxonomy" id="47716"/>
    <lineage>
        <taxon>Bacteria</taxon>
        <taxon>Bacillati</taxon>
        <taxon>Actinomycetota</taxon>
        <taxon>Actinomycetes</taxon>
        <taxon>Kitasatosporales</taxon>
        <taxon>Streptomycetaceae</taxon>
        <taxon>Streptomyces</taxon>
    </lineage>
</organism>
<comment type="caution">
    <text evidence="1">The sequence shown here is derived from an EMBL/GenBank/DDBJ whole genome shotgun (WGS) entry which is preliminary data.</text>
</comment>
<dbReference type="InterPro" id="IPR011033">
    <property type="entry name" value="PRC_barrel-like_sf"/>
</dbReference>
<evidence type="ECO:0000313" key="2">
    <source>
        <dbReference type="Proteomes" id="UP000758701"/>
    </source>
</evidence>
<protein>
    <recommendedName>
        <fullName evidence="3">PRC-barrel domain-containing protein</fullName>
    </recommendedName>
</protein>
<accession>A0ABS7W8F2</accession>
<dbReference type="Gene3D" id="2.30.30.240">
    <property type="entry name" value="PRC-barrel domain"/>
    <property type="match status" value="1"/>
</dbReference>
<evidence type="ECO:0000313" key="1">
    <source>
        <dbReference type="EMBL" id="MBZ6153919.1"/>
    </source>
</evidence>
<gene>
    <name evidence="1" type="ORF">KVH32_22590</name>
</gene>
<reference evidence="1 2" key="1">
    <citation type="submission" date="2021-06" db="EMBL/GenBank/DDBJ databases">
        <title>Ecological speciation of a Streptomyces species isolated from different habitats and geographic origins.</title>
        <authorList>
            <person name="Wang J."/>
        </authorList>
    </citation>
    <scope>NUCLEOTIDE SEQUENCE [LARGE SCALE GENOMIC DNA]</scope>
    <source>
        <strain evidence="1 2">FXJ8.012</strain>
    </source>
</reference>
<sequence>MMLFSEARGLPVTAPGVAGPLGTVTSLGVDAASARISHVRLRAGRLRRETVLPWDSVTTAGPGAVRVRAPTPLEQAPPRRELLGHRVLTDTGTEQGTVLDAAFDPATGRLLALFTSRGELPPARLLGLGDHALVVRAY</sequence>
<dbReference type="RefSeq" id="WP_224309807.1">
    <property type="nucleotide sequence ID" value="NZ_JAHSST010000009.1"/>
</dbReference>
<keyword evidence="2" id="KW-1185">Reference proteome</keyword>
<name>A0ABS7W8F2_STROV</name>
<proteinExistence type="predicted"/>